<evidence type="ECO:0000256" key="1">
    <source>
        <dbReference type="SAM" id="MobiDB-lite"/>
    </source>
</evidence>
<dbReference type="Pfam" id="PF18895">
    <property type="entry name" value="T4SS_pilin"/>
    <property type="match status" value="1"/>
</dbReference>
<evidence type="ECO:0000259" key="3">
    <source>
        <dbReference type="PROSITE" id="PS50853"/>
    </source>
</evidence>
<feature type="transmembrane region" description="Helical" evidence="2">
    <location>
        <begin position="55"/>
        <end position="76"/>
    </location>
</feature>
<keyword evidence="2" id="KW-0812">Transmembrane</keyword>
<name>A0A2M6K8S0_9BACT</name>
<feature type="domain" description="Fibronectin type-III" evidence="3">
    <location>
        <begin position="1612"/>
        <end position="1709"/>
    </location>
</feature>
<feature type="domain" description="Fibronectin type-III" evidence="3">
    <location>
        <begin position="1517"/>
        <end position="1610"/>
    </location>
</feature>
<organism evidence="4 5">
    <name type="scientific">Candidatus Falkowbacteria bacterium CG11_big_fil_rev_8_21_14_0_20_39_10</name>
    <dbReference type="NCBI Taxonomy" id="1974570"/>
    <lineage>
        <taxon>Bacteria</taxon>
        <taxon>Candidatus Falkowiibacteriota</taxon>
    </lineage>
</organism>
<dbReference type="InterPro" id="IPR043993">
    <property type="entry name" value="T4SS_pilin"/>
</dbReference>
<keyword evidence="2" id="KW-1133">Transmembrane helix</keyword>
<accession>A0A2M6K8S0</accession>
<protein>
    <recommendedName>
        <fullName evidence="3">Fibronectin type-III domain-containing protein</fullName>
    </recommendedName>
</protein>
<dbReference type="Pfam" id="PF01833">
    <property type="entry name" value="TIG"/>
    <property type="match status" value="2"/>
</dbReference>
<dbReference type="SUPFAM" id="SSF81296">
    <property type="entry name" value="E set domains"/>
    <property type="match status" value="3"/>
</dbReference>
<dbReference type="InterPro" id="IPR013783">
    <property type="entry name" value="Ig-like_fold"/>
</dbReference>
<dbReference type="InterPro" id="IPR036116">
    <property type="entry name" value="FN3_sf"/>
</dbReference>
<reference evidence="4 5" key="1">
    <citation type="submission" date="2017-09" db="EMBL/GenBank/DDBJ databases">
        <title>Depth-based differentiation of microbial function through sediment-hosted aquifers and enrichment of novel symbionts in the deep terrestrial subsurface.</title>
        <authorList>
            <person name="Probst A.J."/>
            <person name="Ladd B."/>
            <person name="Jarett J.K."/>
            <person name="Geller-Mcgrath D.E."/>
            <person name="Sieber C.M."/>
            <person name="Emerson J.B."/>
            <person name="Anantharaman K."/>
            <person name="Thomas B.C."/>
            <person name="Malmstrom R."/>
            <person name="Stieglmeier M."/>
            <person name="Klingl A."/>
            <person name="Woyke T."/>
            <person name="Ryan C.M."/>
            <person name="Banfield J.F."/>
        </authorList>
    </citation>
    <scope>NUCLEOTIDE SEQUENCE [LARGE SCALE GENOMIC DNA]</scope>
    <source>
        <strain evidence="4">CG11_big_fil_rev_8_21_14_0_20_39_10</strain>
    </source>
</reference>
<feature type="region of interest" description="Disordered" evidence="1">
    <location>
        <begin position="130"/>
        <end position="150"/>
    </location>
</feature>
<dbReference type="SUPFAM" id="SSF49265">
    <property type="entry name" value="Fibronectin type III"/>
    <property type="match status" value="1"/>
</dbReference>
<keyword evidence="2" id="KW-0472">Membrane</keyword>
<dbReference type="InterPro" id="IPR002909">
    <property type="entry name" value="IPT_dom"/>
</dbReference>
<evidence type="ECO:0000256" key="2">
    <source>
        <dbReference type="SAM" id="Phobius"/>
    </source>
</evidence>
<comment type="caution">
    <text evidence="4">The sequence shown here is derived from an EMBL/GenBank/DDBJ whole genome shotgun (WGS) entry which is preliminary data.</text>
</comment>
<dbReference type="InterPro" id="IPR003961">
    <property type="entry name" value="FN3_dom"/>
</dbReference>
<dbReference type="PROSITE" id="PS50853">
    <property type="entry name" value="FN3"/>
    <property type="match status" value="2"/>
</dbReference>
<dbReference type="Proteomes" id="UP000230869">
    <property type="component" value="Unassembled WGS sequence"/>
</dbReference>
<gene>
    <name evidence="4" type="ORF">COV49_02595</name>
</gene>
<dbReference type="Gene3D" id="2.60.40.10">
    <property type="entry name" value="Immunoglobulins"/>
    <property type="match status" value="6"/>
</dbReference>
<sequence>MFKHNKKIIFWLAGPLVLMLATLLGANFVLAQDLDVGLTPVEATGLGSEDPRLIVANIVRIILGFLGVVALGLIMYAGWLWMTAEGNAERQETAKKILTGAIIGLVIILSSFAIATFILNKILQVTDSGGTGPGGGPPGGGPPGGGPGDSYVSCDANPLTPVCDKDNNACSEDEYCNDDCHCRSLSGYGQSCDVSEDIDGCQAETGRCQEYLECRADQDCTCQGGPVIEDISPKDELNNPNGASGNLITISGRYFSDTVGEVYFWDGSDYTLKAGFPDELNPNCDSNWQDRQIIVVVPAGAESGPIKVVRADGAADTTEDSRGSAINDFIVNGISRPGLCLASPNSGFFGDSFTLEGVAFSGNNKKVLFGSQISSTTADNISGWTNTSVEAAAPNISKGKNTVFVNISGNSSNYLNFEILYNLNNQPVIKYIDPPQGPAGQYITIYGQNFQTYKSGASKVELYPEADPDNLIYADTDFPSACQGRWWHDNYITVKAPTADSGIYKVIITNRDANTSAGVDFTITVGSPGPGICLLDPHNGPVGQSVDIYGDNFKTSQANGQAVFYNNTEAMIDGWADQAISGRVPSGAQTGPFKVINAESLVSNNLPFTVGSCSADDQCEAGEECCASGTHWSGICRLAGTCSQGGFSACAFGWTFSTAVGPALTCGGYSNVNACLDSGFCPNSPGQCQTESGQALGECGDDYCNSNFTDCVGSCIYDSNLNKCKLDNFTCDQINPLLIDGYTAECRLVGGEGIWQINTKGASCPAGAYLDTNNWCTVGAIGSPQSCSLCPDDFDCQIGECVKDKAVCPRDSSCLDNKCILNNSNCQCCCRVGYDSQDCCAGLTCAAGNCGAGAPLWGLCTGCRVELDGNSSTVTAEEQTDSNQACDCSKSKSRYCRIINNDPVYGNGACEDAALPNEPCYDAATAATCNPDEPLCLEGYFCDPDESCTCQELAGLDEPCYDADTAATCDSSQPACQEGYFCDPEEACTCQAEGTGPGLSCYNEELQSCGFSCSPGYGCLGQSGCAQTACGEDSTCLCCCDPDNDQCGDIDSGDPSVSLVCHADIFPCTAETNERGLCCGCSEDSHCGNAEAVGCSADSCCRQRPAVTEVFPADSSLNVCRNTMVSASFDQKMDLSAFSGNIVALADYEDSACPEGLPYFSLNNSVRRYSWFKKIINKTVRTLNNILEPILGKRVLADDNNYCAITGRVSAEQNGDETTTVYFSPDKALDADRNYYVIIKGDESLNSQAGVLSFWGVGMNGPDEEIFNGVGFDNAKIWTFKTLASQGSGSGLCQVDYVNVSPGSYLFQTADNDLAEDDSNYSSKTFDSAADGDKLFAAGAYGADNQMLVGVPGYNWDWSWTIDNSGVADFVDVSNLESRKKLIRAQNTVTDGQTQARATLTITEDDFSAVSTVGSQKIGSAFVWVFLCANPWPPVKNGIWSPWQDSIQGMNCLGGTGECKDVNYQLYYCRDVGDGSTADDLPAILSDNTIIRGFSAEQNVLKESYFFREDLPDISGIGLSVIAVPSDGAKVTLSWNPIFVPAGEELAGYKIYYGLQSGQYSGSLQVGDVTSYTVNNLTNNQPYYFSITARFKSGAESPYSNEVTAAPADIAGPVQPSIDDSGIIAGDSQISIPWSDSSAGDAIGFRIFYKASESCDSNTGFGNSIPASVSPTVIPNLNNDTAYCFGLIGYDRYGNASATSTAAATPTGE</sequence>
<evidence type="ECO:0000313" key="5">
    <source>
        <dbReference type="Proteomes" id="UP000230869"/>
    </source>
</evidence>
<dbReference type="CDD" id="cd00063">
    <property type="entry name" value="FN3"/>
    <property type="match status" value="1"/>
</dbReference>
<dbReference type="InterPro" id="IPR014756">
    <property type="entry name" value="Ig_E-set"/>
</dbReference>
<evidence type="ECO:0000313" key="4">
    <source>
        <dbReference type="EMBL" id="PIR13330.1"/>
    </source>
</evidence>
<feature type="compositionally biased region" description="Pro residues" evidence="1">
    <location>
        <begin position="135"/>
        <end position="145"/>
    </location>
</feature>
<feature type="transmembrane region" description="Helical" evidence="2">
    <location>
        <begin position="97"/>
        <end position="119"/>
    </location>
</feature>
<proteinExistence type="predicted"/>
<dbReference type="SMART" id="SM00060">
    <property type="entry name" value="FN3"/>
    <property type="match status" value="2"/>
</dbReference>
<dbReference type="Pfam" id="PF00041">
    <property type="entry name" value="fn3"/>
    <property type="match status" value="1"/>
</dbReference>
<dbReference type="EMBL" id="PCWW01000043">
    <property type="protein sequence ID" value="PIR13330.1"/>
    <property type="molecule type" value="Genomic_DNA"/>
</dbReference>